<dbReference type="Pfam" id="PF17759">
    <property type="entry name" value="tRNA_synthFbeta"/>
    <property type="match status" value="1"/>
</dbReference>
<dbReference type="GO" id="GO:0003723">
    <property type="term" value="F:RNA binding"/>
    <property type="evidence" value="ECO:0007669"/>
    <property type="project" value="InterPro"/>
</dbReference>
<name>A0A1F4VSF5_UNCKA</name>
<keyword evidence="10" id="KW-0648">Protein biosynthesis</keyword>
<evidence type="ECO:0000259" key="15">
    <source>
        <dbReference type="PROSITE" id="PS51483"/>
    </source>
</evidence>
<feature type="domain" description="FDX-ACB" evidence="14">
    <location>
        <begin position="589"/>
        <end position="685"/>
    </location>
</feature>
<dbReference type="SUPFAM" id="SSF54991">
    <property type="entry name" value="Anticodon-binding domain of PheRS"/>
    <property type="match status" value="1"/>
</dbReference>
<comment type="cofactor">
    <cofactor evidence="1">
        <name>Mg(2+)</name>
        <dbReference type="ChEBI" id="CHEBI:18420"/>
    </cofactor>
</comment>
<dbReference type="EMBL" id="MEVK01000009">
    <property type="protein sequence ID" value="OGC59723.1"/>
    <property type="molecule type" value="Genomic_DNA"/>
</dbReference>
<gene>
    <name evidence="16" type="ORF">A3A70_02010</name>
</gene>
<keyword evidence="5 16" id="KW-0436">Ligase</keyword>
<dbReference type="PROSITE" id="PS51483">
    <property type="entry name" value="B5"/>
    <property type="match status" value="1"/>
</dbReference>
<dbReference type="Gene3D" id="3.30.56.10">
    <property type="match status" value="2"/>
</dbReference>
<dbReference type="InterPro" id="IPR005121">
    <property type="entry name" value="Fdx_antiC-bd"/>
</dbReference>
<dbReference type="SUPFAM" id="SSF56037">
    <property type="entry name" value="PheT/TilS domain"/>
    <property type="match status" value="1"/>
</dbReference>
<dbReference type="SMART" id="SM00873">
    <property type="entry name" value="B3_4"/>
    <property type="match status" value="1"/>
</dbReference>
<dbReference type="SMART" id="SM00874">
    <property type="entry name" value="B5"/>
    <property type="match status" value="1"/>
</dbReference>
<feature type="domain" description="B5" evidence="15">
    <location>
        <begin position="295"/>
        <end position="371"/>
    </location>
</feature>
<evidence type="ECO:0000256" key="13">
    <source>
        <dbReference type="ARBA" id="ARBA00049255"/>
    </source>
</evidence>
<dbReference type="GO" id="GO:0006432">
    <property type="term" value="P:phenylalanyl-tRNA aminoacylation"/>
    <property type="evidence" value="ECO:0007669"/>
    <property type="project" value="InterPro"/>
</dbReference>
<dbReference type="NCBIfam" id="TIGR00472">
    <property type="entry name" value="pheT_bact"/>
    <property type="match status" value="1"/>
</dbReference>
<evidence type="ECO:0000256" key="5">
    <source>
        <dbReference type="ARBA" id="ARBA00022598"/>
    </source>
</evidence>
<comment type="catalytic activity">
    <reaction evidence="13">
        <text>tRNA(Phe) + L-phenylalanine + ATP = L-phenylalanyl-tRNA(Phe) + AMP + diphosphate + H(+)</text>
        <dbReference type="Rhea" id="RHEA:19413"/>
        <dbReference type="Rhea" id="RHEA-COMP:9668"/>
        <dbReference type="Rhea" id="RHEA-COMP:9699"/>
        <dbReference type="ChEBI" id="CHEBI:15378"/>
        <dbReference type="ChEBI" id="CHEBI:30616"/>
        <dbReference type="ChEBI" id="CHEBI:33019"/>
        <dbReference type="ChEBI" id="CHEBI:58095"/>
        <dbReference type="ChEBI" id="CHEBI:78442"/>
        <dbReference type="ChEBI" id="CHEBI:78531"/>
        <dbReference type="ChEBI" id="CHEBI:456215"/>
        <dbReference type="EC" id="6.1.1.20"/>
    </reaction>
</comment>
<dbReference type="PANTHER" id="PTHR10947:SF0">
    <property type="entry name" value="PHENYLALANINE--TRNA LIGASE BETA SUBUNIT"/>
    <property type="match status" value="1"/>
</dbReference>
<protein>
    <recommendedName>
        <fullName evidence="4">phenylalanine--tRNA ligase</fullName>
        <ecNumber evidence="4">6.1.1.20</ecNumber>
    </recommendedName>
    <alternativeName>
        <fullName evidence="12">Phenylalanyl-tRNA synthetase beta subunit</fullName>
    </alternativeName>
</protein>
<evidence type="ECO:0000313" key="17">
    <source>
        <dbReference type="Proteomes" id="UP000178964"/>
    </source>
</evidence>
<evidence type="ECO:0000313" key="16">
    <source>
        <dbReference type="EMBL" id="OGC59723.1"/>
    </source>
</evidence>
<reference evidence="16 17" key="1">
    <citation type="journal article" date="2016" name="Nat. Commun.">
        <title>Thousands of microbial genomes shed light on interconnected biogeochemical processes in an aquifer system.</title>
        <authorList>
            <person name="Anantharaman K."/>
            <person name="Brown C.T."/>
            <person name="Hug L.A."/>
            <person name="Sharon I."/>
            <person name="Castelle C.J."/>
            <person name="Probst A.J."/>
            <person name="Thomas B.C."/>
            <person name="Singh A."/>
            <person name="Wilkins M.J."/>
            <person name="Karaoz U."/>
            <person name="Brodie E.L."/>
            <person name="Williams K.H."/>
            <person name="Hubbard S.S."/>
            <person name="Banfield J.F."/>
        </authorList>
    </citation>
    <scope>NUCLEOTIDE SEQUENCE [LARGE SCALE GENOMIC DNA]</scope>
</reference>
<evidence type="ECO:0000256" key="1">
    <source>
        <dbReference type="ARBA" id="ARBA00001946"/>
    </source>
</evidence>
<keyword evidence="8" id="KW-0067">ATP-binding</keyword>
<dbReference type="InterPro" id="IPR045060">
    <property type="entry name" value="Phe-tRNA-ligase_IIc_bsu"/>
</dbReference>
<keyword evidence="6" id="KW-0479">Metal-binding</keyword>
<comment type="caution">
    <text evidence="16">The sequence shown here is derived from an EMBL/GenBank/DDBJ whole genome shotgun (WGS) entry which is preliminary data.</text>
</comment>
<dbReference type="GO" id="GO:0005524">
    <property type="term" value="F:ATP binding"/>
    <property type="evidence" value="ECO:0007669"/>
    <property type="project" value="UniProtKB-KW"/>
</dbReference>
<evidence type="ECO:0000256" key="7">
    <source>
        <dbReference type="ARBA" id="ARBA00022741"/>
    </source>
</evidence>
<evidence type="ECO:0000256" key="10">
    <source>
        <dbReference type="ARBA" id="ARBA00022917"/>
    </source>
</evidence>
<dbReference type="InterPro" id="IPR005146">
    <property type="entry name" value="B3/B4_tRNA-bd"/>
</dbReference>
<evidence type="ECO:0000256" key="9">
    <source>
        <dbReference type="ARBA" id="ARBA00022842"/>
    </source>
</evidence>
<evidence type="ECO:0000259" key="14">
    <source>
        <dbReference type="PROSITE" id="PS51447"/>
    </source>
</evidence>
<dbReference type="SMART" id="SM00896">
    <property type="entry name" value="FDX-ACB"/>
    <property type="match status" value="1"/>
</dbReference>
<evidence type="ECO:0000256" key="4">
    <source>
        <dbReference type="ARBA" id="ARBA00012814"/>
    </source>
</evidence>
<dbReference type="Gene3D" id="3.50.40.10">
    <property type="entry name" value="Phenylalanyl-trna Synthetase, Chain B, domain 3"/>
    <property type="match status" value="1"/>
</dbReference>
<dbReference type="Gene3D" id="3.30.930.10">
    <property type="entry name" value="Bira Bifunctional Protein, Domain 2"/>
    <property type="match status" value="1"/>
</dbReference>
<dbReference type="InterPro" id="IPR009061">
    <property type="entry name" value="DNA-bd_dom_put_sf"/>
</dbReference>
<dbReference type="SUPFAM" id="SSF46955">
    <property type="entry name" value="Putative DNA-binding domain"/>
    <property type="match status" value="2"/>
</dbReference>
<evidence type="ECO:0000256" key="8">
    <source>
        <dbReference type="ARBA" id="ARBA00022840"/>
    </source>
</evidence>
<comment type="similarity">
    <text evidence="2">Belongs to the phenylalanyl-tRNA synthetase beta subunit family. Type 1 subfamily.</text>
</comment>
<dbReference type="Proteomes" id="UP000178964">
    <property type="component" value="Unassembled WGS sequence"/>
</dbReference>
<dbReference type="InterPro" id="IPR045864">
    <property type="entry name" value="aa-tRNA-synth_II/BPL/LPL"/>
</dbReference>
<dbReference type="GO" id="GO:0004826">
    <property type="term" value="F:phenylalanine-tRNA ligase activity"/>
    <property type="evidence" value="ECO:0007669"/>
    <property type="project" value="UniProtKB-EC"/>
</dbReference>
<dbReference type="GO" id="GO:0000287">
    <property type="term" value="F:magnesium ion binding"/>
    <property type="evidence" value="ECO:0007669"/>
    <property type="project" value="InterPro"/>
</dbReference>
<dbReference type="InterPro" id="IPR036690">
    <property type="entry name" value="Fdx_antiC-bd_sf"/>
</dbReference>
<dbReference type="PANTHER" id="PTHR10947">
    <property type="entry name" value="PHENYLALANYL-TRNA SYNTHETASE BETA CHAIN AND LEUCINE-RICH REPEAT-CONTAINING PROTEIN 47"/>
    <property type="match status" value="1"/>
</dbReference>
<evidence type="ECO:0000256" key="2">
    <source>
        <dbReference type="ARBA" id="ARBA00008653"/>
    </source>
</evidence>
<evidence type="ECO:0000256" key="11">
    <source>
        <dbReference type="ARBA" id="ARBA00023146"/>
    </source>
</evidence>
<organism evidence="16 17">
    <name type="scientific">candidate division WWE3 bacterium RIFCSPLOWO2_01_FULL_42_11</name>
    <dbReference type="NCBI Taxonomy" id="1802627"/>
    <lineage>
        <taxon>Bacteria</taxon>
        <taxon>Katanobacteria</taxon>
    </lineage>
</organism>
<sequence>MNITIPHIWLKDFLETKVAPHEIARDLSLYGPTVESLVEIDKNYVYQIEITPNRTDLMSIEGVARESAAILNREKNQARFVPLEILDKVKQSKTDLPLIIECEDRTLMPQMMAIVLDNIQILNSPKDLKIRLELTGNRALANVVDISNFVRISLGHPLHIFDYDAVKGNLLRTRESREGEVIETLDGTTRQIPSGSIIIEDSERIIDLCGIMGGKNSEVTETTKRVVVFVPIYEASRIRKTFRALNHATDSALIYEKGIDPTLTKRAFMETLNLLEKLAGGKVASKEFSWFIVPEKPTSIKLSQIQLESVLNEKISKAKVIHYLESLGMKVMENQDGYLVTPPSNRIGDIKIPEDLIEEIARLHGLMNLRVTMPGGRIPEEVTSSQFQFERIIENHLATFGLTECYSESATSLANCSSLSLADKDLVHIDNPLIADRSVMRPNLLCNLLPAVSNNLSRFETVAIFEKERIFKAVGDDLPMEINSLTCVLSAPETDQLFYTLRGIGEMLLDALQIEKFSITKSQTTKPYLMKNKACDLLDLTGQILLRVGQLKPSVAEKFGIHVPTVILEGEVDLLVSAASKLRKLPLTLNHPGVVEDLSFIVPFQTQVGDMKEQAKTELQTICELSEIKIADLYDTVDLRSKNQKGVTMTVLYQGKDKTPNPELVAKAREAVIEKIQNTFQAQIRSN</sequence>
<dbReference type="EC" id="6.1.1.20" evidence="4"/>
<dbReference type="Pfam" id="PF03147">
    <property type="entry name" value="FDX-ACB"/>
    <property type="match status" value="1"/>
</dbReference>
<dbReference type="InterPro" id="IPR004532">
    <property type="entry name" value="Phe-tRNA-ligase_IIc_bsu_bact"/>
</dbReference>
<evidence type="ECO:0000256" key="6">
    <source>
        <dbReference type="ARBA" id="ARBA00022723"/>
    </source>
</evidence>
<dbReference type="PROSITE" id="PS51447">
    <property type="entry name" value="FDX_ACB"/>
    <property type="match status" value="1"/>
</dbReference>
<dbReference type="InterPro" id="IPR041616">
    <property type="entry name" value="PheRS_beta_core"/>
</dbReference>
<dbReference type="SUPFAM" id="SSF55681">
    <property type="entry name" value="Class II aaRS and biotin synthetases"/>
    <property type="match status" value="1"/>
</dbReference>
<dbReference type="Pfam" id="PF03483">
    <property type="entry name" value="B3_4"/>
    <property type="match status" value="1"/>
</dbReference>
<evidence type="ECO:0000256" key="12">
    <source>
        <dbReference type="ARBA" id="ARBA00033189"/>
    </source>
</evidence>
<keyword evidence="7" id="KW-0547">Nucleotide-binding</keyword>
<dbReference type="AlphaFoldDB" id="A0A1F4VSF5"/>
<dbReference type="Pfam" id="PF03484">
    <property type="entry name" value="B5"/>
    <property type="match status" value="1"/>
</dbReference>
<dbReference type="STRING" id="1802627.A3A70_02010"/>
<dbReference type="InterPro" id="IPR005147">
    <property type="entry name" value="tRNA_synthase_B5-dom"/>
</dbReference>
<dbReference type="Gene3D" id="3.30.70.380">
    <property type="entry name" value="Ferrodoxin-fold anticodon-binding domain"/>
    <property type="match status" value="1"/>
</dbReference>
<comment type="subunit">
    <text evidence="3">Tetramer of two alpha and two beta subunits.</text>
</comment>
<evidence type="ECO:0000256" key="3">
    <source>
        <dbReference type="ARBA" id="ARBA00011209"/>
    </source>
</evidence>
<keyword evidence="11" id="KW-0030">Aminoacyl-tRNA synthetase</keyword>
<dbReference type="InterPro" id="IPR020825">
    <property type="entry name" value="Phe-tRNA_synthase-like_B3/B4"/>
</dbReference>
<keyword evidence="9" id="KW-0460">Magnesium</keyword>
<accession>A0A1F4VSF5</accession>
<dbReference type="GO" id="GO:0009328">
    <property type="term" value="C:phenylalanine-tRNA ligase complex"/>
    <property type="evidence" value="ECO:0007669"/>
    <property type="project" value="TreeGrafter"/>
</dbReference>
<proteinExistence type="inferred from homology"/>